<feature type="active site" evidence="6">
    <location>
        <position position="54"/>
    </location>
</feature>
<keyword evidence="4 7" id="KW-0645">Protease</keyword>
<comment type="subcellular location">
    <subcellularLocation>
        <location evidence="8">Membrane</location>
        <topology evidence="8">Single-pass type II membrane protein</topology>
    </subcellularLocation>
</comment>
<comment type="catalytic activity">
    <reaction evidence="1 7">
        <text>Cleavage of hydrophobic, N-terminal signal or leader sequences from secreted and periplasmic proteins.</text>
        <dbReference type="EC" id="3.4.21.89"/>
    </reaction>
</comment>
<evidence type="ECO:0000256" key="7">
    <source>
        <dbReference type="RuleBase" id="RU003993"/>
    </source>
</evidence>
<evidence type="ECO:0000256" key="3">
    <source>
        <dbReference type="ARBA" id="ARBA00013208"/>
    </source>
</evidence>
<protein>
    <recommendedName>
        <fullName evidence="3 7">Signal peptidase I</fullName>
        <ecNumber evidence="3 7">3.4.21.89</ecNumber>
    </recommendedName>
</protein>
<dbReference type="InterPro" id="IPR019533">
    <property type="entry name" value="Peptidase_S26"/>
</dbReference>
<sequence>MSSEQGSPVEKENSPAPTTLQIVWETIRYVIIAALIIIPIRTFVAQPFIVSGNSMYPTFRNGEYLIVDELSKYIGEYHRGDVVILRYPNDPSKYFIKRVIGLPGETITIANGQVTISNPETSSVIHLVEPYVQNQKIDNSARTLSKEEYFVMGDNRAQSSDSRIWGPVPKKLMDGKALVRLFPFSNIDLHPGSPESFGVSYQQ</sequence>
<dbReference type="GO" id="GO:0004252">
    <property type="term" value="F:serine-type endopeptidase activity"/>
    <property type="evidence" value="ECO:0007669"/>
    <property type="project" value="InterPro"/>
</dbReference>
<dbReference type="NCBIfam" id="TIGR02227">
    <property type="entry name" value="sigpep_I_bact"/>
    <property type="match status" value="1"/>
</dbReference>
<dbReference type="PROSITE" id="PS00760">
    <property type="entry name" value="SPASE_I_2"/>
    <property type="match status" value="1"/>
</dbReference>
<gene>
    <name evidence="10" type="ORF">A2494_02340</name>
</gene>
<comment type="caution">
    <text evidence="10">The sequence shown here is derived from an EMBL/GenBank/DDBJ whole genome shotgun (WGS) entry which is preliminary data.</text>
</comment>
<dbReference type="InterPro" id="IPR019757">
    <property type="entry name" value="Pept_S26A_signal_pept_1_Lys-AS"/>
</dbReference>
<dbReference type="GO" id="GO:0009003">
    <property type="term" value="F:signal peptidase activity"/>
    <property type="evidence" value="ECO:0007669"/>
    <property type="project" value="UniProtKB-EC"/>
</dbReference>
<evidence type="ECO:0000313" key="10">
    <source>
        <dbReference type="EMBL" id="OGZ16131.1"/>
    </source>
</evidence>
<dbReference type="PROSITE" id="PS00501">
    <property type="entry name" value="SPASE_I_1"/>
    <property type="match status" value="1"/>
</dbReference>
<dbReference type="SUPFAM" id="SSF51306">
    <property type="entry name" value="LexA/Signal peptidase"/>
    <property type="match status" value="1"/>
</dbReference>
<dbReference type="GO" id="GO:0016020">
    <property type="term" value="C:membrane"/>
    <property type="evidence" value="ECO:0007669"/>
    <property type="project" value="UniProtKB-SubCell"/>
</dbReference>
<feature type="active site" evidence="6">
    <location>
        <position position="97"/>
    </location>
</feature>
<dbReference type="EC" id="3.4.21.89" evidence="3 7"/>
<name>A0A1G2DT64_9BACT</name>
<proteinExistence type="inferred from homology"/>
<dbReference type="PANTHER" id="PTHR43390:SF1">
    <property type="entry name" value="CHLOROPLAST PROCESSING PEPTIDASE"/>
    <property type="match status" value="1"/>
</dbReference>
<dbReference type="PANTHER" id="PTHR43390">
    <property type="entry name" value="SIGNAL PEPTIDASE I"/>
    <property type="match status" value="1"/>
</dbReference>
<dbReference type="Proteomes" id="UP000178106">
    <property type="component" value="Unassembled WGS sequence"/>
</dbReference>
<organism evidence="10 11">
    <name type="scientific">Candidatus Lloydbacteria bacterium RIFOXYC12_FULL_46_25</name>
    <dbReference type="NCBI Taxonomy" id="1798670"/>
    <lineage>
        <taxon>Bacteria</taxon>
        <taxon>Candidatus Lloydiibacteriota</taxon>
    </lineage>
</organism>
<evidence type="ECO:0000256" key="4">
    <source>
        <dbReference type="ARBA" id="ARBA00022670"/>
    </source>
</evidence>
<comment type="similarity">
    <text evidence="2 8">Belongs to the peptidase S26 family.</text>
</comment>
<dbReference type="PROSITE" id="PS00761">
    <property type="entry name" value="SPASE_I_3"/>
    <property type="match status" value="1"/>
</dbReference>
<dbReference type="InterPro" id="IPR019758">
    <property type="entry name" value="Pept_S26A_signal_pept_1_CS"/>
</dbReference>
<dbReference type="CDD" id="cd06530">
    <property type="entry name" value="S26_SPase_I"/>
    <property type="match status" value="1"/>
</dbReference>
<dbReference type="AlphaFoldDB" id="A0A1G2DT64"/>
<evidence type="ECO:0000256" key="6">
    <source>
        <dbReference type="PIRSR" id="PIRSR600223-1"/>
    </source>
</evidence>
<dbReference type="EMBL" id="MHLU01000182">
    <property type="protein sequence ID" value="OGZ16131.1"/>
    <property type="molecule type" value="Genomic_DNA"/>
</dbReference>
<evidence type="ECO:0000256" key="1">
    <source>
        <dbReference type="ARBA" id="ARBA00000677"/>
    </source>
</evidence>
<accession>A0A1G2DT64</accession>
<evidence type="ECO:0000256" key="2">
    <source>
        <dbReference type="ARBA" id="ARBA00009370"/>
    </source>
</evidence>
<dbReference type="InterPro" id="IPR000223">
    <property type="entry name" value="Pept_S26A_signal_pept_1"/>
</dbReference>
<dbReference type="Pfam" id="PF10502">
    <property type="entry name" value="Peptidase_S26"/>
    <property type="match status" value="1"/>
</dbReference>
<evidence type="ECO:0000256" key="5">
    <source>
        <dbReference type="ARBA" id="ARBA00022801"/>
    </source>
</evidence>
<dbReference type="GO" id="GO:0006465">
    <property type="term" value="P:signal peptide processing"/>
    <property type="evidence" value="ECO:0007669"/>
    <property type="project" value="InterPro"/>
</dbReference>
<evidence type="ECO:0000259" key="9">
    <source>
        <dbReference type="Pfam" id="PF10502"/>
    </source>
</evidence>
<dbReference type="PRINTS" id="PR00727">
    <property type="entry name" value="LEADERPTASE"/>
</dbReference>
<dbReference type="InterPro" id="IPR019756">
    <property type="entry name" value="Pept_S26A_signal_pept_1_Ser-AS"/>
</dbReference>
<feature type="domain" description="Peptidase S26" evidence="9">
    <location>
        <begin position="24"/>
        <end position="181"/>
    </location>
</feature>
<evidence type="ECO:0000313" key="11">
    <source>
        <dbReference type="Proteomes" id="UP000178106"/>
    </source>
</evidence>
<evidence type="ECO:0000256" key="8">
    <source>
        <dbReference type="RuleBase" id="RU362042"/>
    </source>
</evidence>
<reference evidence="10 11" key="1">
    <citation type="journal article" date="2016" name="Nat. Commun.">
        <title>Thousands of microbial genomes shed light on interconnected biogeochemical processes in an aquifer system.</title>
        <authorList>
            <person name="Anantharaman K."/>
            <person name="Brown C.T."/>
            <person name="Hug L.A."/>
            <person name="Sharon I."/>
            <person name="Castelle C.J."/>
            <person name="Probst A.J."/>
            <person name="Thomas B.C."/>
            <person name="Singh A."/>
            <person name="Wilkins M.J."/>
            <person name="Karaoz U."/>
            <person name="Brodie E.L."/>
            <person name="Williams K.H."/>
            <person name="Hubbard S.S."/>
            <person name="Banfield J.F."/>
        </authorList>
    </citation>
    <scope>NUCLEOTIDE SEQUENCE [LARGE SCALE GENOMIC DNA]</scope>
</reference>
<dbReference type="Gene3D" id="2.10.109.10">
    <property type="entry name" value="Umud Fragment, subunit A"/>
    <property type="match status" value="1"/>
</dbReference>
<keyword evidence="5 7" id="KW-0378">Hydrolase</keyword>
<dbReference type="InterPro" id="IPR036286">
    <property type="entry name" value="LexA/Signal_pep-like_sf"/>
</dbReference>